<dbReference type="EMBL" id="LZEX01000023">
    <property type="protein sequence ID" value="OBU05881.1"/>
    <property type="molecule type" value="Genomic_DNA"/>
</dbReference>
<sequence length="271" mass="29400">MTMTSALNTRIPARSCATIPEPLRRLCDTHPGGHAMVISIVGAGGKTSCLFWLARAFSQLGKKVMITTTTHMFLPDEGFPVIFACHPSRLPDAVIKRGSFACYAGWNPQNNKVCGFSPAEINALAEKNAVDVILTESDGARGFGIKAPGEHEPCIPEYSDCVIAVTDGQLLGAAVGPDNVHRWSHFSAVTGLNSGDTLDLSAISRLIRHPQGMWKSAPPDALRIWLINRFSQNENFSPDALADWIRGTSLNAVWFGAVRENPAITHILQRQ</sequence>
<comment type="caution">
    <text evidence="1">The sequence shown here is derived from an EMBL/GenBank/DDBJ whole genome shotgun (WGS) entry which is preliminary data.</text>
</comment>
<evidence type="ECO:0000313" key="1">
    <source>
        <dbReference type="EMBL" id="OBU05881.1"/>
    </source>
</evidence>
<dbReference type="Pfam" id="PF19842">
    <property type="entry name" value="YqeC"/>
    <property type="match status" value="1"/>
</dbReference>
<dbReference type="SUPFAM" id="SSF53623">
    <property type="entry name" value="MurD-like peptide ligases, catalytic domain"/>
    <property type="match status" value="1"/>
</dbReference>
<evidence type="ECO:0008006" key="3">
    <source>
        <dbReference type="Google" id="ProtNLM"/>
    </source>
</evidence>
<accession>A0A1B8H9Z2</accession>
<gene>
    <name evidence="1" type="ORF">AYY17_05950</name>
</gene>
<evidence type="ECO:0000313" key="2">
    <source>
        <dbReference type="Proteomes" id="UP000092247"/>
    </source>
</evidence>
<proteinExistence type="predicted"/>
<dbReference type="GO" id="GO:0005524">
    <property type="term" value="F:ATP binding"/>
    <property type="evidence" value="ECO:0007669"/>
    <property type="project" value="InterPro"/>
</dbReference>
<dbReference type="InterPro" id="IPR036565">
    <property type="entry name" value="Mur-like_cat_sf"/>
</dbReference>
<organism evidence="1 2">
    <name type="scientific">Morganella psychrotolerans</name>
    <dbReference type="NCBI Taxonomy" id="368603"/>
    <lineage>
        <taxon>Bacteria</taxon>
        <taxon>Pseudomonadati</taxon>
        <taxon>Pseudomonadota</taxon>
        <taxon>Gammaproteobacteria</taxon>
        <taxon>Enterobacterales</taxon>
        <taxon>Morganellaceae</taxon>
        <taxon>Morganella</taxon>
    </lineage>
</organism>
<dbReference type="Proteomes" id="UP000092247">
    <property type="component" value="Unassembled WGS sequence"/>
</dbReference>
<reference evidence="1 2" key="1">
    <citation type="submission" date="2016-06" db="EMBL/GenBank/DDBJ databases">
        <authorList>
            <person name="Kjaerup R.B."/>
            <person name="Dalgaard T.S."/>
            <person name="Juul-Madsen H.R."/>
        </authorList>
    </citation>
    <scope>NUCLEOTIDE SEQUENCE [LARGE SCALE GENOMIC DNA]</scope>
    <source>
        <strain evidence="1 2">GCSL-Mp3</strain>
    </source>
</reference>
<dbReference type="NCBIfam" id="TIGR03172">
    <property type="entry name" value="selenium cofactor biosynthesis protein YqeC"/>
    <property type="match status" value="1"/>
</dbReference>
<dbReference type="AlphaFoldDB" id="A0A1B8H9Z2"/>
<protein>
    <recommendedName>
        <fullName evidence="3">Selenium-dependent hydroxylase accessory protein YqeC</fullName>
    </recommendedName>
</protein>
<dbReference type="InterPro" id="IPR017587">
    <property type="entry name" value="YqeC"/>
</dbReference>
<name>A0A1B8H9Z2_9GAMM</name>
<dbReference type="RefSeq" id="WP_067424130.1">
    <property type="nucleotide sequence ID" value="NZ_CBCPID010000011.1"/>
</dbReference>
<dbReference type="STRING" id="368603.AYY16_12425"/>